<proteinExistence type="predicted"/>
<feature type="domain" description="P-type ATPase A" evidence="8">
    <location>
        <begin position="775"/>
        <end position="880"/>
    </location>
</feature>
<feature type="compositionally biased region" description="Basic residues" evidence="7">
    <location>
        <begin position="1514"/>
        <end position="1532"/>
    </location>
</feature>
<dbReference type="SUPFAM" id="SSF81653">
    <property type="entry name" value="Calcium ATPase, transduction domain A"/>
    <property type="match status" value="1"/>
</dbReference>
<dbReference type="InterPro" id="IPR036412">
    <property type="entry name" value="HAD-like_sf"/>
</dbReference>
<dbReference type="InterPro" id="IPR044492">
    <property type="entry name" value="P_typ_ATPase_HD_dom"/>
</dbReference>
<dbReference type="eggNOG" id="COG2217">
    <property type="taxonomic scope" value="Bacteria"/>
</dbReference>
<dbReference type="KEGG" id="gob:Gobs_2288"/>
<feature type="compositionally biased region" description="Pro residues" evidence="7">
    <location>
        <begin position="1431"/>
        <end position="1444"/>
    </location>
</feature>
<dbReference type="SUPFAM" id="SSF56784">
    <property type="entry name" value="HAD-like"/>
    <property type="match status" value="1"/>
</dbReference>
<evidence type="ECO:0000256" key="2">
    <source>
        <dbReference type="ARBA" id="ARBA00022692"/>
    </source>
</evidence>
<evidence type="ECO:0000259" key="8">
    <source>
        <dbReference type="Pfam" id="PF00122"/>
    </source>
</evidence>
<keyword evidence="10" id="KW-1185">Reference proteome</keyword>
<dbReference type="InterPro" id="IPR023214">
    <property type="entry name" value="HAD_sf"/>
</dbReference>
<dbReference type="GO" id="GO:0016887">
    <property type="term" value="F:ATP hydrolysis activity"/>
    <property type="evidence" value="ECO:0007669"/>
    <property type="project" value="InterPro"/>
</dbReference>
<keyword evidence="9" id="KW-0378">Hydrolase</keyword>
<dbReference type="PRINTS" id="PR00120">
    <property type="entry name" value="HATPASE"/>
</dbReference>
<dbReference type="Gene3D" id="3.40.1110.10">
    <property type="entry name" value="Calcium-transporting ATPase, cytoplasmic domain N"/>
    <property type="match status" value="2"/>
</dbReference>
<dbReference type="OrthoDB" id="9814270at2"/>
<reference evidence="9 10" key="1">
    <citation type="journal article" date="2010" name="Stand. Genomic Sci.">
        <title>Complete genome sequence of Geodermatophilus obscurus type strain (G-20).</title>
        <authorList>
            <person name="Ivanova N."/>
            <person name="Sikorski J."/>
            <person name="Jando M."/>
            <person name="Munk C."/>
            <person name="Lapidus A."/>
            <person name="Glavina Del Rio T."/>
            <person name="Copeland A."/>
            <person name="Tice H."/>
            <person name="Cheng J.-F."/>
            <person name="Lucas S."/>
            <person name="Chen F."/>
            <person name="Nolan M."/>
            <person name="Bruce D."/>
            <person name="Goodwin L."/>
            <person name="Pitluck S."/>
            <person name="Mavromatis K."/>
            <person name="Mikhailova N."/>
            <person name="Pati A."/>
            <person name="Chen A."/>
            <person name="Palaniappan K."/>
            <person name="Land M."/>
            <person name="Hauser L."/>
            <person name="Chang Y.-J."/>
            <person name="Jeffries C.D."/>
            <person name="Meincke L."/>
            <person name="Brettin T."/>
            <person name="Detter J.C."/>
            <person name="Detter J.C."/>
            <person name="Rohde M."/>
            <person name="Goeker M."/>
            <person name="Bristow J."/>
            <person name="Eisen J.A."/>
            <person name="Markowitz V."/>
            <person name="Hugenholtz P."/>
            <person name="Kyrpides N.C."/>
            <person name="Klenk H.-P."/>
        </authorList>
    </citation>
    <scope>NUCLEOTIDE SEQUENCE [LARGE SCALE GENOMIC DNA]</scope>
    <source>
        <strain evidence="10">ATCC 25078 / DSM 43160 / JCM 3152 / KCC A-0152 / KCTC 9177 / NBRC 13315 / NRRL B-3577 / G-20</strain>
    </source>
</reference>
<feature type="compositionally biased region" description="Pro residues" evidence="7">
    <location>
        <begin position="311"/>
        <end position="323"/>
    </location>
</feature>
<keyword evidence="6" id="KW-0472">Membrane</keyword>
<dbReference type="GO" id="GO:0005388">
    <property type="term" value="F:P-type calcium transporter activity"/>
    <property type="evidence" value="ECO:0007669"/>
    <property type="project" value="TreeGrafter"/>
</dbReference>
<evidence type="ECO:0000256" key="5">
    <source>
        <dbReference type="ARBA" id="ARBA00022989"/>
    </source>
</evidence>
<dbReference type="InterPro" id="IPR008250">
    <property type="entry name" value="ATPase_P-typ_transduc_dom_A_sf"/>
</dbReference>
<evidence type="ECO:0000256" key="7">
    <source>
        <dbReference type="SAM" id="MobiDB-lite"/>
    </source>
</evidence>
<keyword evidence="5" id="KW-1133">Transmembrane helix</keyword>
<dbReference type="Pfam" id="PF00702">
    <property type="entry name" value="Hydrolase"/>
    <property type="match status" value="1"/>
</dbReference>
<dbReference type="GO" id="GO:0005524">
    <property type="term" value="F:ATP binding"/>
    <property type="evidence" value="ECO:0007669"/>
    <property type="project" value="InterPro"/>
</dbReference>
<dbReference type="EC" id="3.6.3.8" evidence="9"/>
<dbReference type="PANTHER" id="PTHR24093">
    <property type="entry name" value="CATION TRANSPORTING ATPASE"/>
    <property type="match status" value="1"/>
</dbReference>
<accession>D2SGX4</accession>
<dbReference type="PROSITE" id="PS00154">
    <property type="entry name" value="ATPASE_E1_E2"/>
    <property type="match status" value="1"/>
</dbReference>
<evidence type="ECO:0000313" key="9">
    <source>
        <dbReference type="EMBL" id="ADB74967.1"/>
    </source>
</evidence>
<evidence type="ECO:0000256" key="1">
    <source>
        <dbReference type="ARBA" id="ARBA00004651"/>
    </source>
</evidence>
<dbReference type="PRINTS" id="PR00119">
    <property type="entry name" value="CATATPASE"/>
</dbReference>
<dbReference type="EMBL" id="CP001867">
    <property type="protein sequence ID" value="ADB74967.1"/>
    <property type="molecule type" value="Genomic_DNA"/>
</dbReference>
<dbReference type="Proteomes" id="UP000001382">
    <property type="component" value="Chromosome"/>
</dbReference>
<dbReference type="Gene3D" id="1.20.1110.10">
    <property type="entry name" value="Calcium-transporting ATPase, transmembrane domain"/>
    <property type="match status" value="2"/>
</dbReference>
<reference evidence="10" key="2">
    <citation type="submission" date="2010-01" db="EMBL/GenBank/DDBJ databases">
        <title>The complete genome of Geodermatophilus obscurus DSM 43160.</title>
        <authorList>
            <consortium name="US DOE Joint Genome Institute (JGI-PGF)"/>
            <person name="Lucas S."/>
            <person name="Copeland A."/>
            <person name="Lapidus A."/>
            <person name="Glavina del Rio T."/>
            <person name="Dalin E."/>
            <person name="Tice H."/>
            <person name="Bruce D."/>
            <person name="Goodwin L."/>
            <person name="Pitluck S."/>
            <person name="Kyrpides N."/>
            <person name="Mavromatis K."/>
            <person name="Ivanova N."/>
            <person name="Munk A.C."/>
            <person name="Brettin T."/>
            <person name="Detter J.C."/>
            <person name="Han C."/>
            <person name="Larimer F."/>
            <person name="Land M."/>
            <person name="Hauser L."/>
            <person name="Markowitz V."/>
            <person name="Cheng J.-F."/>
            <person name="Hugenholtz P."/>
            <person name="Woyke T."/>
            <person name="Wu D."/>
            <person name="Jando M."/>
            <person name="Schneider S."/>
            <person name="Klenk H.-P."/>
            <person name="Eisen J.A."/>
        </authorList>
    </citation>
    <scope>NUCLEOTIDE SEQUENCE [LARGE SCALE GENOMIC DNA]</scope>
    <source>
        <strain evidence="10">ATCC 25078 / DSM 43160 / JCM 3152 / KCC A-0152 / KCTC 9177 / NBRC 13315 / NRRL B-3577 / G-20</strain>
    </source>
</reference>
<comment type="subcellular location">
    <subcellularLocation>
        <location evidence="1">Cell membrane</location>
        <topology evidence="1">Multi-pass membrane protein</topology>
    </subcellularLocation>
</comment>
<feature type="compositionally biased region" description="Low complexity" evidence="7">
    <location>
        <begin position="1398"/>
        <end position="1430"/>
    </location>
</feature>
<feature type="compositionally biased region" description="Basic residues" evidence="7">
    <location>
        <begin position="1332"/>
        <end position="1350"/>
    </location>
</feature>
<dbReference type="eggNOG" id="COG0474">
    <property type="taxonomic scope" value="Bacteria"/>
</dbReference>
<dbReference type="STRING" id="526225.Gobs_2288"/>
<dbReference type="PANTHER" id="PTHR24093:SF513">
    <property type="entry name" value="CATION-TRANSPORTING ATPASE I-RELATED"/>
    <property type="match status" value="1"/>
</dbReference>
<dbReference type="InterPro" id="IPR023299">
    <property type="entry name" value="ATPase_P-typ_cyto_dom_N"/>
</dbReference>
<feature type="region of interest" description="Disordered" evidence="7">
    <location>
        <begin position="1489"/>
        <end position="1532"/>
    </location>
</feature>
<protein>
    <submittedName>
        <fullName evidence="9">ATPase, P-type (Transporting), HAD superfamily, subfamily IC</fullName>
        <ecNumber evidence="9">3.6.3.8</ecNumber>
    </submittedName>
</protein>
<dbReference type="Gene3D" id="2.70.150.10">
    <property type="entry name" value="Calcium-transporting ATPase, cytoplasmic transduction domain A"/>
    <property type="match status" value="1"/>
</dbReference>
<dbReference type="SFLD" id="SFLDG00002">
    <property type="entry name" value="C1.7:_P-type_atpase_like"/>
    <property type="match status" value="1"/>
</dbReference>
<keyword evidence="4" id="KW-1278">Translocase</keyword>
<organism evidence="9 10">
    <name type="scientific">Geodermatophilus obscurus (strain ATCC 25078 / DSM 43160 / JCM 3152 / CCUG 61914 / KCC A-0152 / KCTC 9177 / NBRC 13315 / NRRL B-3577 / G-20)</name>
    <dbReference type="NCBI Taxonomy" id="526225"/>
    <lineage>
        <taxon>Bacteria</taxon>
        <taxon>Bacillati</taxon>
        <taxon>Actinomycetota</taxon>
        <taxon>Actinomycetes</taxon>
        <taxon>Geodermatophilales</taxon>
        <taxon>Geodermatophilaceae</taxon>
        <taxon>Geodermatophilus</taxon>
    </lineage>
</organism>
<sequence length="1532" mass="158932">MALRRRIGSALGAAAALAGAGVVAGAGVTAGLVGGTAGLVEGAARASLSRAHSAAVSGTRAVGTLLTGSDPLPDGRLHDLLDAARGMVEPPPARHTRRVWADRGRVQVELLAPDAQEAPEVRSALRRHLERLEGVEWATVNDVVGRVLVAFDERRVSVEDLVGTVTAIEKARGGKGLFPAGEDHPADLEPLLAALTAAGIHVAAVGVAYAAKLSPIPALTRHATLAVVLLESQTWLKRELYRRVGPTGTELAFSGVSALLHALTQSPTVPALNAAAALQEVLEMRAHRQVWRRREWELCRPDPDDGEREPLTPPGDRPVPLPPGPVETYTERLGPTELAAALGLLALTGRPGRSADLLKALSPKAAFHGRAAFATTLDLLLCRRDVLPMDGAAYRRLDRVDAVVVDGEALCTGPPVVLEATAEAEGWDDARVWSAAARLVGALEGDEPEEGLRVGPATDTDDAPGAETRAVYQGRRRVGTVTVARELDPHAEALLAAAAAAGTRLVLTAHAGTREVAAAADEVAPADEALVETVRRLQEDGRGVLLVSDTDGPALLAADVSVAPVRPGRAPAWGADLVTRPGLTDACRVVAATAAARTVSRRSVQAALTGNVLGALLAAVGSARYGQQRATSPGKTATIVAMLGGTWAAVRAAGRPVPPPTVHTPWHALDPDDVVRRLAEVPVAEDGRPVRFRRLRAHPVVRGPSRFARTVAAELADPLTPVLGTGAAATAMLGEATDAVLVGSVTVANSLVSGLQRFRAETALESLLLEQDVVVHRETDGGREDVPGSALRVGDVVQVEPGDVLACDARLLEAVDLEVDESNLTGESLSVGKSVPPTPGAEVADRTCVLFDGTTVVAGRGRAVVVAVGDATQAGRAARAAGGAAPPAGVQARLGELTRQVLPMTLAGGAAVTALGVLWRRPLREAVRDGVAIAVAAVPEGLPLVATVAQQAAARRLSRRGAVVRSARVLEALGRVDTVCFDKTGTLTENRLRVAGLVPLDGELDEDALLRLVAAGVGNGDDRAHETDRAVVEAAEERGVCPDGDAGESLPFAAGRGFSAAVRGGRLVVKGAPEVVAARCRDAGDLTGRVQELAAEGLRVLAVADRAHDGTDDLEEAASDLTLRGLIGLADTMRESSLAAVEQLRAAGVRVVVATGDHPGTARAIAAQAGVPGADRVVTGGEFARASDAERARMVRETAVFARLSPEQKVSLVAALRRAGATLAMTGDGVNDAAAIRLADVGVGVSGAESPAARAAADLVLTDLDLTRLVDAIAEGRAMWTRVQDAVSVLVGGNAGEVAFTVLGTAFGGRAPLNTRQLLLVNLLTDMFPGAGRRRGRAAGQRHRRGRRPAGRAPAGRCAPGRAATGASRRRCGGWCWSAGRPRPPGRSRPGPPGGSPGSAAGPGRWAWPRSSPPSWGRRRGPAGAARWCWSPPPARWPSWPPSSRPRGSAGSSVAPRWTRWPGSSCSAARRPARPVPRWCRYWSRGCGRTGRPPDPRGVCTQRGGGPVETAVRAHQRFSPRSGRRTRPASCR</sequence>
<evidence type="ECO:0000256" key="4">
    <source>
        <dbReference type="ARBA" id="ARBA00022967"/>
    </source>
</evidence>
<dbReference type="InterPro" id="IPR018303">
    <property type="entry name" value="ATPase_P-typ_P_site"/>
</dbReference>
<dbReference type="SFLD" id="SFLDF00027">
    <property type="entry name" value="p-type_atpase"/>
    <property type="match status" value="1"/>
</dbReference>
<evidence type="ECO:0000256" key="6">
    <source>
        <dbReference type="ARBA" id="ARBA00023136"/>
    </source>
</evidence>
<dbReference type="InterPro" id="IPR023298">
    <property type="entry name" value="ATPase_P-typ_TM_dom_sf"/>
</dbReference>
<feature type="compositionally biased region" description="Low complexity" evidence="7">
    <location>
        <begin position="1351"/>
        <end position="1367"/>
    </location>
</feature>
<evidence type="ECO:0000256" key="3">
    <source>
        <dbReference type="ARBA" id="ARBA00022842"/>
    </source>
</evidence>
<dbReference type="HOGENOM" id="CLU_002360_0_1_11"/>
<keyword evidence="2" id="KW-0812">Transmembrane</keyword>
<feature type="compositionally biased region" description="Pro residues" evidence="7">
    <location>
        <begin position="1382"/>
        <end position="1395"/>
    </location>
</feature>
<dbReference type="NCBIfam" id="TIGR01494">
    <property type="entry name" value="ATPase_P-type"/>
    <property type="match status" value="2"/>
</dbReference>
<keyword evidence="3" id="KW-0460">Magnesium</keyword>
<gene>
    <name evidence="9" type="ordered locus">Gobs_2288</name>
</gene>
<name>D2SGX4_GEOOG</name>
<evidence type="ECO:0000313" key="10">
    <source>
        <dbReference type="Proteomes" id="UP000001382"/>
    </source>
</evidence>
<feature type="region of interest" description="Disordered" evidence="7">
    <location>
        <begin position="1331"/>
        <end position="1471"/>
    </location>
</feature>
<dbReference type="InterPro" id="IPR059000">
    <property type="entry name" value="ATPase_P-type_domA"/>
</dbReference>
<dbReference type="InterPro" id="IPR001757">
    <property type="entry name" value="P_typ_ATPase"/>
</dbReference>
<dbReference type="GO" id="GO:0005886">
    <property type="term" value="C:plasma membrane"/>
    <property type="evidence" value="ECO:0007669"/>
    <property type="project" value="UniProtKB-SubCell"/>
</dbReference>
<dbReference type="Gene3D" id="3.40.50.1000">
    <property type="entry name" value="HAD superfamily/HAD-like"/>
    <property type="match status" value="2"/>
</dbReference>
<dbReference type="Pfam" id="PF00122">
    <property type="entry name" value="E1-E2_ATPase"/>
    <property type="match status" value="1"/>
</dbReference>
<feature type="region of interest" description="Disordered" evidence="7">
    <location>
        <begin position="299"/>
        <end position="323"/>
    </location>
</feature>
<dbReference type="SUPFAM" id="SSF81665">
    <property type="entry name" value="Calcium ATPase, transmembrane domain M"/>
    <property type="match status" value="1"/>
</dbReference>
<dbReference type="SFLD" id="SFLDS00003">
    <property type="entry name" value="Haloacid_Dehalogenase"/>
    <property type="match status" value="1"/>
</dbReference>